<protein>
    <submittedName>
        <fullName evidence="3">Uncharacterized protein</fullName>
    </submittedName>
</protein>
<keyword evidence="2" id="KW-1133">Transmembrane helix</keyword>
<name>A0A9Q1KN20_9CARY</name>
<gene>
    <name evidence="3" type="ORF">Cgig2_027486</name>
</gene>
<comment type="caution">
    <text evidence="3">The sequence shown here is derived from an EMBL/GenBank/DDBJ whole genome shotgun (WGS) entry which is preliminary data.</text>
</comment>
<organism evidence="3 4">
    <name type="scientific">Carnegiea gigantea</name>
    <dbReference type="NCBI Taxonomy" id="171969"/>
    <lineage>
        <taxon>Eukaryota</taxon>
        <taxon>Viridiplantae</taxon>
        <taxon>Streptophyta</taxon>
        <taxon>Embryophyta</taxon>
        <taxon>Tracheophyta</taxon>
        <taxon>Spermatophyta</taxon>
        <taxon>Magnoliopsida</taxon>
        <taxon>eudicotyledons</taxon>
        <taxon>Gunneridae</taxon>
        <taxon>Pentapetalae</taxon>
        <taxon>Caryophyllales</taxon>
        <taxon>Cactineae</taxon>
        <taxon>Cactaceae</taxon>
        <taxon>Cactoideae</taxon>
        <taxon>Echinocereeae</taxon>
        <taxon>Carnegiea</taxon>
    </lineage>
</organism>
<dbReference type="AlphaFoldDB" id="A0A9Q1KN20"/>
<evidence type="ECO:0000256" key="1">
    <source>
        <dbReference type="SAM" id="MobiDB-lite"/>
    </source>
</evidence>
<evidence type="ECO:0000313" key="4">
    <source>
        <dbReference type="Proteomes" id="UP001153076"/>
    </source>
</evidence>
<feature type="compositionally biased region" description="Basic and acidic residues" evidence="1">
    <location>
        <begin position="235"/>
        <end position="247"/>
    </location>
</feature>
<dbReference type="Proteomes" id="UP001153076">
    <property type="component" value="Unassembled WGS sequence"/>
</dbReference>
<reference evidence="3" key="1">
    <citation type="submission" date="2022-04" db="EMBL/GenBank/DDBJ databases">
        <title>Carnegiea gigantea Genome sequencing and assembly v2.</title>
        <authorList>
            <person name="Copetti D."/>
            <person name="Sanderson M.J."/>
            <person name="Burquez A."/>
            <person name="Wojciechowski M.F."/>
        </authorList>
    </citation>
    <scope>NUCLEOTIDE SEQUENCE</scope>
    <source>
        <strain evidence="3">SGP5-SGP5p</strain>
        <tissue evidence="3">Aerial part</tissue>
    </source>
</reference>
<accession>A0A9Q1KN20</accession>
<dbReference type="EMBL" id="JAKOGI010000053">
    <property type="protein sequence ID" value="KAJ8446524.1"/>
    <property type="molecule type" value="Genomic_DNA"/>
</dbReference>
<feature type="transmembrane region" description="Helical" evidence="2">
    <location>
        <begin position="53"/>
        <end position="74"/>
    </location>
</feature>
<keyword evidence="4" id="KW-1185">Reference proteome</keyword>
<evidence type="ECO:0000313" key="3">
    <source>
        <dbReference type="EMBL" id="KAJ8446524.1"/>
    </source>
</evidence>
<keyword evidence="2" id="KW-0812">Transmembrane</keyword>
<sequence length="281" mass="32118">MVPSTSMSLGFNLVLVKGPWSMALLTNRAGRAREKLCHLEKEVKKIAKKLKRLVVQVVLRRICLSFVIFLLSLLTRVRQRMGDARYEQFRDKGIELELESKTNELFRGGDIITPNIDPLPMPKQEDANMVYIPSQPRTTSTINQSFNIENNDIRAVGSMHDKSYDMMIPLSTPPVSQRVDGGGNGKDKRKLKNFALDPNNSAKTNGPRRMGSAAMMYEKLDIMLEVIISRKKVRNVEREERRVERPGRRQRRQRKEMNNKNASVDDGAPSVPNALTKMNYY</sequence>
<evidence type="ECO:0000256" key="2">
    <source>
        <dbReference type="SAM" id="Phobius"/>
    </source>
</evidence>
<proteinExistence type="predicted"/>
<keyword evidence="2" id="KW-0472">Membrane</keyword>
<feature type="region of interest" description="Disordered" evidence="1">
    <location>
        <begin position="235"/>
        <end position="281"/>
    </location>
</feature>